<dbReference type="EMBL" id="JARBDR010000342">
    <property type="protein sequence ID" value="KAJ8313617.1"/>
    <property type="molecule type" value="Genomic_DNA"/>
</dbReference>
<dbReference type="Proteomes" id="UP001217089">
    <property type="component" value="Unassembled WGS sequence"/>
</dbReference>
<accession>A0ABQ9FCN7</accession>
<sequence>MILTTKTRSELMQLVLEQIANISLKYRGIHFTESGSFEQLVVCNILVFSAMSALRIFLVFISVLAVVESACYLYGRRPDEGEDCVFKGVPIPNGATKTVNCKRCSCDGNLSCCDIGGRIFHPPYCKTVPDGPCRKKAVMRNNPNIPCDRVGESGRVICYL</sequence>
<keyword evidence="1" id="KW-0472">Membrane</keyword>
<name>A0ABQ9FCN7_TEGGR</name>
<keyword evidence="1" id="KW-1133">Transmembrane helix</keyword>
<comment type="caution">
    <text evidence="2">The sequence shown here is derived from an EMBL/GenBank/DDBJ whole genome shotgun (WGS) entry which is preliminary data.</text>
</comment>
<organism evidence="2 3">
    <name type="scientific">Tegillarca granosa</name>
    <name type="common">Malaysian cockle</name>
    <name type="synonym">Anadara granosa</name>
    <dbReference type="NCBI Taxonomy" id="220873"/>
    <lineage>
        <taxon>Eukaryota</taxon>
        <taxon>Metazoa</taxon>
        <taxon>Spiralia</taxon>
        <taxon>Lophotrochozoa</taxon>
        <taxon>Mollusca</taxon>
        <taxon>Bivalvia</taxon>
        <taxon>Autobranchia</taxon>
        <taxon>Pteriomorphia</taxon>
        <taxon>Arcoida</taxon>
        <taxon>Arcoidea</taxon>
        <taxon>Arcidae</taxon>
        <taxon>Tegillarca</taxon>
    </lineage>
</organism>
<keyword evidence="1" id="KW-0812">Transmembrane</keyword>
<evidence type="ECO:0000313" key="2">
    <source>
        <dbReference type="EMBL" id="KAJ8313617.1"/>
    </source>
</evidence>
<reference evidence="2 3" key="1">
    <citation type="submission" date="2022-12" db="EMBL/GenBank/DDBJ databases">
        <title>Chromosome-level genome of Tegillarca granosa.</title>
        <authorList>
            <person name="Kim J."/>
        </authorList>
    </citation>
    <scope>NUCLEOTIDE SEQUENCE [LARGE SCALE GENOMIC DNA]</scope>
    <source>
        <strain evidence="2">Teg-2019</strain>
        <tissue evidence="2">Adductor muscle</tissue>
    </source>
</reference>
<evidence type="ECO:0000313" key="3">
    <source>
        <dbReference type="Proteomes" id="UP001217089"/>
    </source>
</evidence>
<gene>
    <name evidence="2" type="ORF">KUTeg_008178</name>
</gene>
<proteinExistence type="predicted"/>
<protein>
    <submittedName>
        <fullName evidence="2">Uncharacterized protein</fullName>
    </submittedName>
</protein>
<feature type="transmembrane region" description="Helical" evidence="1">
    <location>
        <begin position="45"/>
        <end position="67"/>
    </location>
</feature>
<evidence type="ECO:0000256" key="1">
    <source>
        <dbReference type="SAM" id="Phobius"/>
    </source>
</evidence>
<dbReference type="Gene3D" id="2.60.40.1900">
    <property type="entry name" value="Beta-microseminoprotein (PSP94) domain"/>
    <property type="match status" value="1"/>
</dbReference>
<keyword evidence="3" id="KW-1185">Reference proteome</keyword>